<dbReference type="RefSeq" id="WP_060929700.1">
    <property type="nucleotide sequence ID" value="NZ_KQ955286.1"/>
</dbReference>
<name>A0A133KCM4_9FIRM</name>
<protein>
    <recommendedName>
        <fullName evidence="4">ABC-2 family transporter protein</fullName>
    </recommendedName>
</protein>
<evidence type="ECO:0008006" key="4">
    <source>
        <dbReference type="Google" id="ProtNLM"/>
    </source>
</evidence>
<evidence type="ECO:0000313" key="2">
    <source>
        <dbReference type="EMBL" id="KWZ77322.1"/>
    </source>
</evidence>
<keyword evidence="1" id="KW-0812">Transmembrane</keyword>
<sequence length="258" mass="29745">MKFFNMRALNKKKLALFAIFLIFINYLSLTSYPIKDNFDKMALQSPWVENILCDNTTTASYIYALYVFIFSGFIYADSLVIDRESGLMNIIASKIDNKKYMIKTLCYNFFIAGIFALIPALVNLCLWFSVRTNSPLVYFNTMNMNPDALFLGVFFKSHIAFYILHFIKIFLCGGSIATFAIFINTSLNNKYIGMVVAFIIDILLSLILVRVMPNVEVSLFIFVSSLMKPDILTFIIFGVFLIPSLIYFSFRLRRRDIL</sequence>
<feature type="transmembrane region" description="Helical" evidence="1">
    <location>
        <begin position="105"/>
        <end position="130"/>
    </location>
</feature>
<keyword evidence="3" id="KW-1185">Reference proteome</keyword>
<comment type="caution">
    <text evidence="2">The sequence shown here is derived from an EMBL/GenBank/DDBJ whole genome shotgun (WGS) entry which is preliminary data.</text>
</comment>
<gene>
    <name evidence="2" type="ORF">HMPREF3200_01498</name>
</gene>
<feature type="transmembrane region" description="Helical" evidence="1">
    <location>
        <begin position="159"/>
        <end position="184"/>
    </location>
</feature>
<dbReference type="STRING" id="33036.HMPREF3200_01498"/>
<dbReference type="OrthoDB" id="2597293at2"/>
<feature type="transmembrane region" description="Helical" evidence="1">
    <location>
        <begin position="191"/>
        <end position="211"/>
    </location>
</feature>
<keyword evidence="1" id="KW-0472">Membrane</keyword>
<dbReference type="EMBL" id="LRPM01000055">
    <property type="protein sequence ID" value="KWZ77322.1"/>
    <property type="molecule type" value="Genomic_DNA"/>
</dbReference>
<proteinExistence type="predicted"/>
<feature type="transmembrane region" description="Helical" evidence="1">
    <location>
        <begin position="61"/>
        <end position="81"/>
    </location>
</feature>
<accession>A0A133KCM4</accession>
<dbReference type="Proteomes" id="UP000070383">
    <property type="component" value="Unassembled WGS sequence"/>
</dbReference>
<keyword evidence="1" id="KW-1133">Transmembrane helix</keyword>
<dbReference type="AlphaFoldDB" id="A0A133KCM4"/>
<feature type="transmembrane region" description="Helical" evidence="1">
    <location>
        <begin position="231"/>
        <end position="250"/>
    </location>
</feature>
<dbReference type="PATRIC" id="fig|33036.3.peg.1482"/>
<reference evidence="3" key="1">
    <citation type="submission" date="2016-01" db="EMBL/GenBank/DDBJ databases">
        <authorList>
            <person name="Mitreva M."/>
            <person name="Pepin K.H."/>
            <person name="Mihindukulasuriya K.A."/>
            <person name="Fulton R."/>
            <person name="Fronick C."/>
            <person name="O'Laughlin M."/>
            <person name="Miner T."/>
            <person name="Herter B."/>
            <person name="Rosa B.A."/>
            <person name="Cordes M."/>
            <person name="Tomlinson C."/>
            <person name="Wollam A."/>
            <person name="Palsikar V.B."/>
            <person name="Mardis E.R."/>
            <person name="Wilson R.K."/>
        </authorList>
    </citation>
    <scope>NUCLEOTIDE SEQUENCE [LARGE SCALE GENOMIC DNA]</scope>
    <source>
        <strain evidence="3">MJR8151</strain>
    </source>
</reference>
<evidence type="ECO:0000256" key="1">
    <source>
        <dbReference type="SAM" id="Phobius"/>
    </source>
</evidence>
<organism evidence="2 3">
    <name type="scientific">Anaerococcus tetradius</name>
    <dbReference type="NCBI Taxonomy" id="33036"/>
    <lineage>
        <taxon>Bacteria</taxon>
        <taxon>Bacillati</taxon>
        <taxon>Bacillota</taxon>
        <taxon>Tissierellia</taxon>
        <taxon>Tissierellales</taxon>
        <taxon>Peptoniphilaceae</taxon>
        <taxon>Anaerococcus</taxon>
    </lineage>
</organism>
<evidence type="ECO:0000313" key="3">
    <source>
        <dbReference type="Proteomes" id="UP000070383"/>
    </source>
</evidence>